<comment type="caution">
    <text evidence="1">The sequence shown here is derived from an EMBL/GenBank/DDBJ whole genome shotgun (WGS) entry which is preliminary data.</text>
</comment>
<proteinExistence type="predicted"/>
<dbReference type="AlphaFoldDB" id="A0A7J8MUE5"/>
<accession>A0A7J8MUE5</accession>
<name>A0A7J8MUE5_9ROSI</name>
<keyword evidence="2" id="KW-1185">Reference proteome</keyword>
<organism evidence="1 2">
    <name type="scientific">Gossypium lobatum</name>
    <dbReference type="NCBI Taxonomy" id="34289"/>
    <lineage>
        <taxon>Eukaryota</taxon>
        <taxon>Viridiplantae</taxon>
        <taxon>Streptophyta</taxon>
        <taxon>Embryophyta</taxon>
        <taxon>Tracheophyta</taxon>
        <taxon>Spermatophyta</taxon>
        <taxon>Magnoliopsida</taxon>
        <taxon>eudicotyledons</taxon>
        <taxon>Gunneridae</taxon>
        <taxon>Pentapetalae</taxon>
        <taxon>rosids</taxon>
        <taxon>malvids</taxon>
        <taxon>Malvales</taxon>
        <taxon>Malvaceae</taxon>
        <taxon>Malvoideae</taxon>
        <taxon>Gossypium</taxon>
    </lineage>
</organism>
<dbReference type="EMBL" id="JABEZX010000010">
    <property type="protein sequence ID" value="MBA0568212.1"/>
    <property type="molecule type" value="Genomic_DNA"/>
</dbReference>
<evidence type="ECO:0000313" key="2">
    <source>
        <dbReference type="Proteomes" id="UP000593572"/>
    </source>
</evidence>
<evidence type="ECO:0000313" key="1">
    <source>
        <dbReference type="EMBL" id="MBA0568212.1"/>
    </source>
</evidence>
<reference evidence="1 2" key="1">
    <citation type="journal article" date="2019" name="Genome Biol. Evol.">
        <title>Insights into the evolution of the New World diploid cottons (Gossypium, subgenus Houzingenia) based on genome sequencing.</title>
        <authorList>
            <person name="Grover C.E."/>
            <person name="Arick M.A. 2nd"/>
            <person name="Thrash A."/>
            <person name="Conover J.L."/>
            <person name="Sanders W.S."/>
            <person name="Peterson D.G."/>
            <person name="Frelichowski J.E."/>
            <person name="Scheffler J.A."/>
            <person name="Scheffler B.E."/>
            <person name="Wendel J.F."/>
        </authorList>
    </citation>
    <scope>NUCLEOTIDE SEQUENCE [LARGE SCALE GENOMIC DNA]</scope>
    <source>
        <strain evidence="1">157</strain>
        <tissue evidence="1">Leaf</tissue>
    </source>
</reference>
<protein>
    <submittedName>
        <fullName evidence="1">Uncharacterized protein</fullName>
    </submittedName>
</protein>
<dbReference type="Proteomes" id="UP000593572">
    <property type="component" value="Unassembled WGS sequence"/>
</dbReference>
<sequence length="32" mass="3784">MMDRWRLMRPDCTNSMEKDLVGLKIDDGKEEA</sequence>
<gene>
    <name evidence="1" type="ORF">Golob_005721</name>
</gene>